<reference evidence="6 7" key="1">
    <citation type="journal article" date="2015" name="Nature">
        <title>rRNA introns, odd ribosomes, and small enigmatic genomes across a large radiation of phyla.</title>
        <authorList>
            <person name="Brown C.T."/>
            <person name="Hug L.A."/>
            <person name="Thomas B.C."/>
            <person name="Sharon I."/>
            <person name="Castelle C.J."/>
            <person name="Singh A."/>
            <person name="Wilkins M.J."/>
            <person name="Williams K.H."/>
            <person name="Banfield J.F."/>
        </authorList>
    </citation>
    <scope>NUCLEOTIDE SEQUENCE [LARGE SCALE GENOMIC DNA]</scope>
</reference>
<comment type="caution">
    <text evidence="6">The sequence shown here is derived from an EMBL/GenBank/DDBJ whole genome shotgun (WGS) entry which is preliminary data.</text>
</comment>
<dbReference type="PATRIC" id="fig|1618677.3.peg.246"/>
<evidence type="ECO:0000256" key="2">
    <source>
        <dbReference type="ARBA" id="ARBA00022980"/>
    </source>
</evidence>
<comment type="similarity">
    <text evidence="1 5">Belongs to the universal ribosomal protein uS2 family.</text>
</comment>
<evidence type="ECO:0000313" key="6">
    <source>
        <dbReference type="EMBL" id="KKS42527.1"/>
    </source>
</evidence>
<keyword evidence="3 5" id="KW-0687">Ribonucleoprotein</keyword>
<evidence type="ECO:0000256" key="3">
    <source>
        <dbReference type="ARBA" id="ARBA00023274"/>
    </source>
</evidence>
<dbReference type="Gene3D" id="1.10.287.610">
    <property type="entry name" value="Helix hairpin bin"/>
    <property type="match status" value="1"/>
</dbReference>
<dbReference type="InterPro" id="IPR018130">
    <property type="entry name" value="Ribosomal_uS2_CS"/>
</dbReference>
<evidence type="ECO:0000313" key="7">
    <source>
        <dbReference type="Proteomes" id="UP000034516"/>
    </source>
</evidence>
<dbReference type="HAMAP" id="MF_00291_B">
    <property type="entry name" value="Ribosomal_uS2_B"/>
    <property type="match status" value="1"/>
</dbReference>
<dbReference type="PROSITE" id="PS00962">
    <property type="entry name" value="RIBOSOMAL_S2_1"/>
    <property type="match status" value="1"/>
</dbReference>
<dbReference type="GO" id="GO:0015935">
    <property type="term" value="C:small ribosomal subunit"/>
    <property type="evidence" value="ECO:0007669"/>
    <property type="project" value="InterPro"/>
</dbReference>
<protein>
    <recommendedName>
        <fullName evidence="4 5">Small ribosomal subunit protein uS2</fullName>
    </recommendedName>
</protein>
<sequence length="247" mass="27678">MVKIPDAKELLRAGLHFGHKTQKWDPKMRPFIFGVKNGIHIFDLDKTMASLVKALEMVSAVVAKGGVVLFLGTKKQARKIVLKYATEVGMPYVAERWIGGTITNFQEICKLIKKLDKLEEAAVESDYEKKYTKKERALFGEERERLLKMIGGIRQMKKVPDLIYIVGVKEEKNATKEAQVKKIKTVGIVDTNTDPDEVNTPIYANDDAVKSIELITRLVAEAVREGQAEAVKRAAAVNPVKPLEKTE</sequence>
<name>A0A0G0Z145_9BACT</name>
<dbReference type="PRINTS" id="PR00395">
    <property type="entry name" value="RIBOSOMALS2"/>
</dbReference>
<dbReference type="NCBIfam" id="TIGR01011">
    <property type="entry name" value="rpsB_bact"/>
    <property type="match status" value="1"/>
</dbReference>
<organism evidence="6 7">
    <name type="scientific">Candidatus Kuenenbacteria bacterium GW2011_GWA2_42_15</name>
    <dbReference type="NCBI Taxonomy" id="1618677"/>
    <lineage>
        <taxon>Bacteria</taxon>
        <taxon>Candidatus Kueneniibacteriota</taxon>
    </lineage>
</organism>
<gene>
    <name evidence="5" type="primary">rpsB</name>
    <name evidence="6" type="ORF">UV02_C0012G0015</name>
</gene>
<dbReference type="Gene3D" id="3.40.50.10490">
    <property type="entry name" value="Glucose-6-phosphate isomerase like protein, domain 1"/>
    <property type="match status" value="1"/>
</dbReference>
<dbReference type="GO" id="GO:0006412">
    <property type="term" value="P:translation"/>
    <property type="evidence" value="ECO:0007669"/>
    <property type="project" value="UniProtKB-UniRule"/>
</dbReference>
<proteinExistence type="inferred from homology"/>
<dbReference type="PANTHER" id="PTHR12534">
    <property type="entry name" value="30S RIBOSOMAL PROTEIN S2 PROKARYOTIC AND ORGANELLAR"/>
    <property type="match status" value="1"/>
</dbReference>
<evidence type="ECO:0000256" key="1">
    <source>
        <dbReference type="ARBA" id="ARBA00006242"/>
    </source>
</evidence>
<dbReference type="GO" id="GO:0003735">
    <property type="term" value="F:structural constituent of ribosome"/>
    <property type="evidence" value="ECO:0007669"/>
    <property type="project" value="InterPro"/>
</dbReference>
<dbReference type="CDD" id="cd01425">
    <property type="entry name" value="RPS2"/>
    <property type="match status" value="1"/>
</dbReference>
<dbReference type="InterPro" id="IPR005706">
    <property type="entry name" value="Ribosomal_uS2_bac/mit/plastid"/>
</dbReference>
<dbReference type="InterPro" id="IPR001865">
    <property type="entry name" value="Ribosomal_uS2"/>
</dbReference>
<dbReference type="Proteomes" id="UP000034516">
    <property type="component" value="Unassembled WGS sequence"/>
</dbReference>
<evidence type="ECO:0000256" key="5">
    <source>
        <dbReference type="HAMAP-Rule" id="MF_00291"/>
    </source>
</evidence>
<dbReference type="SUPFAM" id="SSF52313">
    <property type="entry name" value="Ribosomal protein S2"/>
    <property type="match status" value="1"/>
</dbReference>
<accession>A0A0G0Z145</accession>
<keyword evidence="2 5" id="KW-0689">Ribosomal protein</keyword>
<dbReference type="InterPro" id="IPR023591">
    <property type="entry name" value="Ribosomal_uS2_flav_dom_sf"/>
</dbReference>
<dbReference type="EMBL" id="LCCW01000012">
    <property type="protein sequence ID" value="KKS42527.1"/>
    <property type="molecule type" value="Genomic_DNA"/>
</dbReference>
<dbReference type="Pfam" id="PF00318">
    <property type="entry name" value="Ribosomal_S2"/>
    <property type="match status" value="1"/>
</dbReference>
<dbReference type="AlphaFoldDB" id="A0A0G0Z145"/>
<dbReference type="PANTHER" id="PTHR12534:SF0">
    <property type="entry name" value="SMALL RIBOSOMAL SUBUNIT PROTEIN US2M"/>
    <property type="match status" value="1"/>
</dbReference>
<evidence type="ECO:0000256" key="4">
    <source>
        <dbReference type="ARBA" id="ARBA00035256"/>
    </source>
</evidence>